<feature type="signal peptide" evidence="1">
    <location>
        <begin position="1"/>
        <end position="22"/>
    </location>
</feature>
<name>A0A6P0UJD3_9FLAO</name>
<feature type="chain" id="PRO_5026769191" evidence="1">
    <location>
        <begin position="23"/>
        <end position="156"/>
    </location>
</feature>
<dbReference type="AlphaFoldDB" id="A0A6P0UJD3"/>
<keyword evidence="3" id="KW-1185">Reference proteome</keyword>
<evidence type="ECO:0000313" key="2">
    <source>
        <dbReference type="EMBL" id="NER13087.1"/>
    </source>
</evidence>
<evidence type="ECO:0000256" key="1">
    <source>
        <dbReference type="SAM" id="SignalP"/>
    </source>
</evidence>
<protein>
    <submittedName>
        <fullName evidence="2">Uncharacterized protein</fullName>
    </submittedName>
</protein>
<reference evidence="2 3" key="1">
    <citation type="submission" date="2020-01" db="EMBL/GenBank/DDBJ databases">
        <title>Leptobacterium flavescens.</title>
        <authorList>
            <person name="Wang G."/>
        </authorList>
    </citation>
    <scope>NUCLEOTIDE SEQUENCE [LARGE SCALE GENOMIC DNA]</scope>
    <source>
        <strain evidence="2 3">KCTC 22160</strain>
    </source>
</reference>
<accession>A0A6P0UJD3</accession>
<keyword evidence="1" id="KW-0732">Signal</keyword>
<dbReference type="RefSeq" id="WP_163606090.1">
    <property type="nucleotide sequence ID" value="NZ_JAABOO010000001.1"/>
</dbReference>
<gene>
    <name evidence="2" type="ORF">GWK08_06530</name>
</gene>
<evidence type="ECO:0000313" key="3">
    <source>
        <dbReference type="Proteomes" id="UP000468581"/>
    </source>
</evidence>
<proteinExistence type="predicted"/>
<sequence length="156" mass="17583">MKTYLRFFALLMISVCFVSCLSDDSLDNEALESVLPEDLIGYRIVFHHTNVIFQPSGVNVASVTTYEFVNSTTVLGSGEVQLPTQDWQFINESTGGTFDAATLILNYGSLGNERYEIQFDGEESLLQERQTFQYFGTLSNNPTVRTEGHFEIQKIN</sequence>
<dbReference type="Proteomes" id="UP000468581">
    <property type="component" value="Unassembled WGS sequence"/>
</dbReference>
<comment type="caution">
    <text evidence="2">The sequence shown here is derived from an EMBL/GenBank/DDBJ whole genome shotgun (WGS) entry which is preliminary data.</text>
</comment>
<organism evidence="2 3">
    <name type="scientific">Leptobacterium flavescens</name>
    <dbReference type="NCBI Taxonomy" id="472055"/>
    <lineage>
        <taxon>Bacteria</taxon>
        <taxon>Pseudomonadati</taxon>
        <taxon>Bacteroidota</taxon>
        <taxon>Flavobacteriia</taxon>
        <taxon>Flavobacteriales</taxon>
        <taxon>Flavobacteriaceae</taxon>
        <taxon>Leptobacterium</taxon>
    </lineage>
</organism>
<dbReference type="EMBL" id="JAABOO010000001">
    <property type="protein sequence ID" value="NER13087.1"/>
    <property type="molecule type" value="Genomic_DNA"/>
</dbReference>